<evidence type="ECO:0000256" key="1">
    <source>
        <dbReference type="SAM" id="MobiDB-lite"/>
    </source>
</evidence>
<dbReference type="Pfam" id="PF13968">
    <property type="entry name" value="DUF4220"/>
    <property type="match status" value="1"/>
</dbReference>
<dbReference type="EMBL" id="AWUE01015205">
    <property type="protein sequence ID" value="OMO98992.1"/>
    <property type="molecule type" value="Genomic_DNA"/>
</dbReference>
<feature type="transmembrane region" description="Helical" evidence="2">
    <location>
        <begin position="375"/>
        <end position="396"/>
    </location>
</feature>
<name>A0A1R3JVT5_9ROSI</name>
<evidence type="ECO:0000256" key="2">
    <source>
        <dbReference type="SAM" id="Phobius"/>
    </source>
</evidence>
<proteinExistence type="predicted"/>
<evidence type="ECO:0000313" key="5">
    <source>
        <dbReference type="Proteomes" id="UP000187203"/>
    </source>
</evidence>
<dbReference type="InterPro" id="IPR025315">
    <property type="entry name" value="DUF4220"/>
</dbReference>
<dbReference type="Proteomes" id="UP000187203">
    <property type="component" value="Unassembled WGS sequence"/>
</dbReference>
<reference evidence="5" key="1">
    <citation type="submission" date="2013-09" db="EMBL/GenBank/DDBJ databases">
        <title>Corchorus olitorius genome sequencing.</title>
        <authorList>
            <person name="Alam M."/>
            <person name="Haque M.S."/>
            <person name="Islam M.S."/>
            <person name="Emdad E.M."/>
            <person name="Islam M.M."/>
            <person name="Ahmed B."/>
            <person name="Halim A."/>
            <person name="Hossen Q.M.M."/>
            <person name="Hossain M.Z."/>
            <person name="Ahmed R."/>
            <person name="Khan M.M."/>
            <person name="Islam R."/>
            <person name="Rashid M.M."/>
            <person name="Khan S.A."/>
            <person name="Rahman M.S."/>
            <person name="Alam M."/>
            <person name="Yahiya A.S."/>
            <person name="Khan M.S."/>
            <person name="Azam M.S."/>
            <person name="Haque T."/>
            <person name="Lashkar M.Z.H."/>
            <person name="Akhand A.I."/>
            <person name="Morshed G."/>
            <person name="Roy S."/>
            <person name="Uddin K.S."/>
            <person name="Rabeya T."/>
            <person name="Hossain A.S."/>
            <person name="Chowdhury A."/>
            <person name="Snigdha A.R."/>
            <person name="Mortoza M.S."/>
            <person name="Matin S.A."/>
            <person name="Hoque S.M.E."/>
            <person name="Islam M.K."/>
            <person name="Roy D.K."/>
            <person name="Haider R."/>
            <person name="Moosa M.M."/>
            <person name="Elias S.M."/>
            <person name="Hasan A.M."/>
            <person name="Jahan S."/>
            <person name="Shafiuddin M."/>
            <person name="Mahmood N."/>
            <person name="Shommy N.S."/>
        </authorList>
    </citation>
    <scope>NUCLEOTIDE SEQUENCE [LARGE SCALE GENOMIC DNA]</scope>
    <source>
        <strain evidence="5">cv. O-4</strain>
    </source>
</reference>
<feature type="transmembrane region" description="Helical" evidence="2">
    <location>
        <begin position="94"/>
        <end position="113"/>
    </location>
</feature>
<feature type="region of interest" description="Disordered" evidence="1">
    <location>
        <begin position="417"/>
        <end position="452"/>
    </location>
</feature>
<dbReference type="OrthoDB" id="1689146at2759"/>
<dbReference type="AlphaFoldDB" id="A0A1R3JVT5"/>
<keyword evidence="2" id="KW-0812">Transmembrane</keyword>
<feature type="transmembrane region" description="Helical" evidence="2">
    <location>
        <begin position="125"/>
        <end position="147"/>
    </location>
</feature>
<gene>
    <name evidence="4" type="ORF">COLO4_13574</name>
</gene>
<accession>A0A1R3JVT5</accession>
<sequence>MLPQTDIISAANGQAHPPKADHEKENMNIAYDLFDRFKRLFADLILSYQDQEKSLSLFESMSDEQAFDVIAIELGFMYDLLYTKAVVIYTGWGIIRRVLTYGITCFVLIVFYLDDLGKYEMIDVVITFLLLGVAIFLEIYAALALLLSDQSKHWLNKSNKWYKDILLALVRGLEWLELQVIAVISHLKLLIQRLRKSDGRAPSAVINHMELHRRHRWSNRMAQYCLLSLFLNEKPGNCITRKLQHWRWLEKYRFRLFERQRYRSVEKVDGNLKKQIFQHVKGKFDMFQKRQQQRETKKGHSSLRDLCGQRGKGVLEIYKEKISPAAVPEWSVDTDFDESILIWHIATEICSYTELQENHGTTKLDIEMSQQISRYMLYLLAIYPYMLPAGIGLIRLRDTRAEAEKFFEERLPTCKKGLESKTSASPSEDKETRRKQSRTRASLTYSPREKMT</sequence>
<evidence type="ECO:0000313" key="4">
    <source>
        <dbReference type="EMBL" id="OMO98992.1"/>
    </source>
</evidence>
<comment type="caution">
    <text evidence="4">The sequence shown here is derived from an EMBL/GenBank/DDBJ whole genome shotgun (WGS) entry which is preliminary data.</text>
</comment>
<evidence type="ECO:0000259" key="3">
    <source>
        <dbReference type="Pfam" id="PF13968"/>
    </source>
</evidence>
<dbReference type="PANTHER" id="PTHR31325">
    <property type="entry name" value="OS01G0798800 PROTEIN-RELATED"/>
    <property type="match status" value="1"/>
</dbReference>
<dbReference type="STRING" id="93759.A0A1R3JVT5"/>
<keyword evidence="5" id="KW-1185">Reference proteome</keyword>
<feature type="domain" description="DUF4220" evidence="3">
    <location>
        <begin position="19"/>
        <end position="228"/>
    </location>
</feature>
<keyword evidence="2" id="KW-1133">Transmembrane helix</keyword>
<organism evidence="4 5">
    <name type="scientific">Corchorus olitorius</name>
    <dbReference type="NCBI Taxonomy" id="93759"/>
    <lineage>
        <taxon>Eukaryota</taxon>
        <taxon>Viridiplantae</taxon>
        <taxon>Streptophyta</taxon>
        <taxon>Embryophyta</taxon>
        <taxon>Tracheophyta</taxon>
        <taxon>Spermatophyta</taxon>
        <taxon>Magnoliopsida</taxon>
        <taxon>eudicotyledons</taxon>
        <taxon>Gunneridae</taxon>
        <taxon>Pentapetalae</taxon>
        <taxon>rosids</taxon>
        <taxon>malvids</taxon>
        <taxon>Malvales</taxon>
        <taxon>Malvaceae</taxon>
        <taxon>Grewioideae</taxon>
        <taxon>Apeibeae</taxon>
        <taxon>Corchorus</taxon>
    </lineage>
</organism>
<protein>
    <recommendedName>
        <fullName evidence="3">DUF4220 domain-containing protein</fullName>
    </recommendedName>
</protein>
<keyword evidence="2" id="KW-0472">Membrane</keyword>